<keyword evidence="1" id="KW-0732">Signal</keyword>
<evidence type="ECO:0000313" key="3">
    <source>
        <dbReference type="Proteomes" id="UP000636938"/>
    </source>
</evidence>
<protein>
    <recommendedName>
        <fullName evidence="4">Lipoprotein</fullName>
    </recommendedName>
</protein>
<accession>A0A8X8FWG3</accession>
<feature type="chain" id="PRO_5036468953" description="Lipoprotein" evidence="1">
    <location>
        <begin position="20"/>
        <end position="151"/>
    </location>
</feature>
<sequence length="151" mass="16676">MRFALLLPVLLLSAGCAHRSVTAPPMTAAGLITPAEAVHAANDDPRNGISGTFLVTVRNIDLTGHGLYLNSETDYRHQANLTVWLAADQADALRAQLDNLPLERLVNRRLLVQGTARRAKIVFSTDGIPSDKYYYQTQLRLNDPRQVRFAP</sequence>
<dbReference type="Proteomes" id="UP000636938">
    <property type="component" value="Unassembled WGS sequence"/>
</dbReference>
<comment type="caution">
    <text evidence="2">The sequence shown here is derived from an EMBL/GenBank/DDBJ whole genome shotgun (WGS) entry which is preliminary data.</text>
</comment>
<organism evidence="2 3">
    <name type="scientific">Stenotrophomonas lacuserhaii</name>
    <dbReference type="NCBI Taxonomy" id="2760084"/>
    <lineage>
        <taxon>Bacteria</taxon>
        <taxon>Pseudomonadati</taxon>
        <taxon>Pseudomonadota</taxon>
        <taxon>Gammaproteobacteria</taxon>
        <taxon>Lysobacterales</taxon>
        <taxon>Lysobacteraceae</taxon>
        <taxon>Stenotrophomonas</taxon>
    </lineage>
</organism>
<name>A0A8X8FWG3_9GAMM</name>
<gene>
    <name evidence="2" type="ORF">H9654_15655</name>
</gene>
<dbReference type="EMBL" id="JACSQS010000020">
    <property type="protein sequence ID" value="MBD7955634.1"/>
    <property type="molecule type" value="Genomic_DNA"/>
</dbReference>
<reference evidence="2 3" key="1">
    <citation type="submission" date="2020-08" db="EMBL/GenBank/DDBJ databases">
        <title>A Genomic Blueprint of the Chicken Gut Microbiome.</title>
        <authorList>
            <person name="Gilroy R."/>
            <person name="Ravi A."/>
            <person name="Getino M."/>
            <person name="Pursley I."/>
            <person name="Horton D.L."/>
            <person name="Alikhan N.-F."/>
            <person name="Baker D."/>
            <person name="Gharbi K."/>
            <person name="Hall N."/>
            <person name="Watson M."/>
            <person name="Adriaenssens E.M."/>
            <person name="Foster-Nyarko E."/>
            <person name="Jarju S."/>
            <person name="Secka A."/>
            <person name="Antonio M."/>
            <person name="Oren A."/>
            <person name="Chaudhuri R."/>
            <person name="La Ragione R.M."/>
            <person name="Hildebrand F."/>
            <person name="Pallen M.J."/>
        </authorList>
    </citation>
    <scope>NUCLEOTIDE SEQUENCE [LARGE SCALE GENOMIC DNA]</scope>
    <source>
        <strain evidence="2 3">Sa5BUN4</strain>
    </source>
</reference>
<evidence type="ECO:0000256" key="1">
    <source>
        <dbReference type="SAM" id="SignalP"/>
    </source>
</evidence>
<dbReference type="PROSITE" id="PS51257">
    <property type="entry name" value="PROKAR_LIPOPROTEIN"/>
    <property type="match status" value="1"/>
</dbReference>
<dbReference type="AlphaFoldDB" id="A0A8X8FWG3"/>
<proteinExistence type="predicted"/>
<evidence type="ECO:0008006" key="4">
    <source>
        <dbReference type="Google" id="ProtNLM"/>
    </source>
</evidence>
<dbReference type="RefSeq" id="WP_182656705.1">
    <property type="nucleotide sequence ID" value="NZ_JACHQY010000005.1"/>
</dbReference>
<evidence type="ECO:0000313" key="2">
    <source>
        <dbReference type="EMBL" id="MBD7955634.1"/>
    </source>
</evidence>
<feature type="signal peptide" evidence="1">
    <location>
        <begin position="1"/>
        <end position="19"/>
    </location>
</feature>
<keyword evidence="3" id="KW-1185">Reference proteome</keyword>